<evidence type="ECO:0000313" key="2">
    <source>
        <dbReference type="Proteomes" id="UP000582090"/>
    </source>
</evidence>
<dbReference type="EMBL" id="JACIDW010000034">
    <property type="protein sequence ID" value="MBB3967170.1"/>
    <property type="molecule type" value="Genomic_DNA"/>
</dbReference>
<reference evidence="1 2" key="1">
    <citation type="submission" date="2020-08" db="EMBL/GenBank/DDBJ databases">
        <title>Genomic Encyclopedia of Type Strains, Phase IV (KMG-IV): sequencing the most valuable type-strain genomes for metagenomic binning, comparative biology and taxonomic classification.</title>
        <authorList>
            <person name="Goeker M."/>
        </authorList>
    </citation>
    <scope>NUCLEOTIDE SEQUENCE [LARGE SCALE GENOMIC DNA]</scope>
    <source>
        <strain evidence="1 2">DSM 26575</strain>
    </source>
</reference>
<keyword evidence="2" id="KW-1185">Reference proteome</keyword>
<evidence type="ECO:0000313" key="1">
    <source>
        <dbReference type="EMBL" id="MBB3967170.1"/>
    </source>
</evidence>
<proteinExistence type="predicted"/>
<dbReference type="Proteomes" id="UP000582090">
    <property type="component" value="Unassembled WGS sequence"/>
</dbReference>
<gene>
    <name evidence="1" type="ORF">GGQ67_004867</name>
</gene>
<dbReference type="RefSeq" id="WP_183902593.1">
    <property type="nucleotide sequence ID" value="NZ_JACIDW010000034.1"/>
</dbReference>
<sequence length="108" mass="11820">MTTSGQNWRQLVSTQKNDLAAARQNIIEREQLAADWIERVTSHDLEAGIASCISRASDSLAIPMPKTIVITKAFRSFMEAMPAKDLLVDVALDGDDEGNTYLLVSPSV</sequence>
<accession>A0A7W6CU27</accession>
<dbReference type="AlphaFoldDB" id="A0A7W6CU27"/>
<comment type="caution">
    <text evidence="1">The sequence shown here is derived from an EMBL/GenBank/DDBJ whole genome shotgun (WGS) entry which is preliminary data.</text>
</comment>
<name>A0A7W6CU27_9HYPH</name>
<protein>
    <submittedName>
        <fullName evidence="1">Uncharacterized protein</fullName>
    </submittedName>
</protein>
<organism evidence="1 2">
    <name type="scientific">Rhizobium metallidurans</name>
    <dbReference type="NCBI Taxonomy" id="1265931"/>
    <lineage>
        <taxon>Bacteria</taxon>
        <taxon>Pseudomonadati</taxon>
        <taxon>Pseudomonadota</taxon>
        <taxon>Alphaproteobacteria</taxon>
        <taxon>Hyphomicrobiales</taxon>
        <taxon>Rhizobiaceae</taxon>
        <taxon>Rhizobium/Agrobacterium group</taxon>
        <taxon>Rhizobium</taxon>
    </lineage>
</organism>